<proteinExistence type="predicted"/>
<dbReference type="NCBIfam" id="TIGR00237">
    <property type="entry name" value="xseA"/>
    <property type="match status" value="1"/>
</dbReference>
<dbReference type="EC" id="3.1.11.6" evidence="1"/>
<dbReference type="EMBL" id="DRTD01000572">
    <property type="protein sequence ID" value="HHE55647.1"/>
    <property type="molecule type" value="Genomic_DNA"/>
</dbReference>
<protein>
    <recommendedName>
        <fullName evidence="1">Exodeoxyribonuclease VII large subunit</fullName>
        <ecNumber evidence="1">3.1.11.6</ecNumber>
    </recommendedName>
</protein>
<feature type="domain" description="Exonuclease VII large subunit C-terminal" evidence="2">
    <location>
        <begin position="2"/>
        <end position="176"/>
    </location>
</feature>
<reference evidence="3" key="1">
    <citation type="journal article" date="2020" name="mSystems">
        <title>Genome- and Community-Level Interaction Insights into Carbon Utilization and Element Cycling Functions of Hydrothermarchaeota in Hydrothermal Sediment.</title>
        <authorList>
            <person name="Zhou Z."/>
            <person name="Liu Y."/>
            <person name="Xu W."/>
            <person name="Pan J."/>
            <person name="Luo Z.H."/>
            <person name="Li M."/>
        </authorList>
    </citation>
    <scope>NUCLEOTIDE SEQUENCE [LARGE SCALE GENOMIC DNA]</scope>
    <source>
        <strain evidence="3">HyVt-76</strain>
    </source>
</reference>
<accession>A0A7V5LJD4</accession>
<dbReference type="GO" id="GO:0009318">
    <property type="term" value="C:exodeoxyribonuclease VII complex"/>
    <property type="evidence" value="ECO:0007669"/>
    <property type="project" value="UniProtKB-UniRule"/>
</dbReference>
<organism evidence="3">
    <name type="scientific">Caldithrix abyssi</name>
    <dbReference type="NCBI Taxonomy" id="187145"/>
    <lineage>
        <taxon>Bacteria</taxon>
        <taxon>Pseudomonadati</taxon>
        <taxon>Calditrichota</taxon>
        <taxon>Calditrichia</taxon>
        <taxon>Calditrichales</taxon>
        <taxon>Calditrichaceae</taxon>
        <taxon>Caldithrix</taxon>
    </lineage>
</organism>
<name>A0A7V5LJD4_CALAY</name>
<dbReference type="Proteomes" id="UP000886111">
    <property type="component" value="Unassembled WGS sequence"/>
</dbReference>
<dbReference type="GO" id="GO:0008855">
    <property type="term" value="F:exodeoxyribonuclease VII activity"/>
    <property type="evidence" value="ECO:0007669"/>
    <property type="project" value="UniProtKB-UniRule"/>
</dbReference>
<dbReference type="InterPro" id="IPR003753">
    <property type="entry name" value="Exonuc_VII_L"/>
</dbReference>
<gene>
    <name evidence="3" type="primary">xseA</name>
    <name evidence="3" type="ORF">ENL21_07685</name>
</gene>
<dbReference type="Pfam" id="PF02601">
    <property type="entry name" value="Exonuc_VII_L"/>
    <property type="match status" value="1"/>
</dbReference>
<dbReference type="GO" id="GO:0006308">
    <property type="term" value="P:DNA catabolic process"/>
    <property type="evidence" value="ECO:0007669"/>
    <property type="project" value="UniProtKB-UniRule"/>
</dbReference>
<evidence type="ECO:0000259" key="2">
    <source>
        <dbReference type="Pfam" id="PF02601"/>
    </source>
</evidence>
<dbReference type="PANTHER" id="PTHR30008">
    <property type="entry name" value="EXODEOXYRIBONUCLEASE 7 LARGE SUBUNIT"/>
    <property type="match status" value="1"/>
</dbReference>
<comment type="caution">
    <text evidence="3">The sequence shown here is derived from an EMBL/GenBank/DDBJ whole genome shotgun (WGS) entry which is preliminary data.</text>
</comment>
<dbReference type="AlphaFoldDB" id="A0A7V5LJD4"/>
<evidence type="ECO:0000313" key="3">
    <source>
        <dbReference type="EMBL" id="HHE55647.1"/>
    </source>
</evidence>
<keyword evidence="3" id="KW-0378">Hydrolase</keyword>
<sequence length="234" mass="26661">NELVEALQDLNEYARDMREKDEPDPVDVIIFGRGGGSLEDLWAFNEEVVARAIFKSDIPIISAVGHEIDFTIADFVADLRAPTPSAAAELAVPDFNEVKQSILLLAQRVRRAVLQKILNYRQQIISIQRSYGLRRLEDILHQNALRVDELTSQMIRNFAEHVNKFQKHVEQLNLRLLNLNPKKVLERGYSITYIKGRVLKDAARAQIGDEMRTELFKGELFGKVTKVEKGNDGH</sequence>
<feature type="non-terminal residue" evidence="3">
    <location>
        <position position="1"/>
    </location>
</feature>
<dbReference type="InterPro" id="IPR020579">
    <property type="entry name" value="Exonuc_VII_lsu_C"/>
</dbReference>
<dbReference type="PANTHER" id="PTHR30008:SF0">
    <property type="entry name" value="EXODEOXYRIBONUCLEASE 7 LARGE SUBUNIT"/>
    <property type="match status" value="1"/>
</dbReference>
<evidence type="ECO:0000256" key="1">
    <source>
        <dbReference type="NCBIfam" id="TIGR00237"/>
    </source>
</evidence>